<dbReference type="HAMAP" id="MF_01310">
    <property type="entry name" value="Ribosomal_uS11"/>
    <property type="match status" value="1"/>
</dbReference>
<keyword evidence="3" id="KW-0687">Ribonucleoprotein</keyword>
<evidence type="ECO:0000313" key="5">
    <source>
        <dbReference type="Proteomes" id="UP000383932"/>
    </source>
</evidence>
<gene>
    <name evidence="4" type="ORF">CTheo_3005</name>
</gene>
<dbReference type="Proteomes" id="UP000383932">
    <property type="component" value="Unassembled WGS sequence"/>
</dbReference>
<protein>
    <submittedName>
        <fullName evidence="4">Uncharacterized protein</fullName>
    </submittedName>
</protein>
<dbReference type="InterPro" id="IPR036967">
    <property type="entry name" value="Ribosomal_uS11_sf"/>
</dbReference>
<evidence type="ECO:0000256" key="2">
    <source>
        <dbReference type="ARBA" id="ARBA00022980"/>
    </source>
</evidence>
<dbReference type="InterPro" id="IPR001971">
    <property type="entry name" value="Ribosomal_uS11"/>
</dbReference>
<keyword evidence="2" id="KW-0689">Ribosomal protein</keyword>
<comment type="caution">
    <text evidence="4">The sequence shown here is derived from an EMBL/GenBank/DDBJ whole genome shotgun (WGS) entry which is preliminary data.</text>
</comment>
<dbReference type="OrthoDB" id="1654884at2759"/>
<comment type="similarity">
    <text evidence="1">Belongs to the universal ribosomal protein uS11 family.</text>
</comment>
<dbReference type="SUPFAM" id="SSF53137">
    <property type="entry name" value="Translational machinery components"/>
    <property type="match status" value="1"/>
</dbReference>
<dbReference type="Pfam" id="PF00411">
    <property type="entry name" value="Ribosomal_S11"/>
    <property type="match status" value="1"/>
</dbReference>
<accession>A0A5N5QPH8</accession>
<name>A0A5N5QPH8_9AGAM</name>
<dbReference type="GO" id="GO:1990904">
    <property type="term" value="C:ribonucleoprotein complex"/>
    <property type="evidence" value="ECO:0007669"/>
    <property type="project" value="UniProtKB-KW"/>
</dbReference>
<keyword evidence="5" id="KW-1185">Reference proteome</keyword>
<evidence type="ECO:0000256" key="1">
    <source>
        <dbReference type="ARBA" id="ARBA00006194"/>
    </source>
</evidence>
<dbReference type="GO" id="GO:0006412">
    <property type="term" value="P:translation"/>
    <property type="evidence" value="ECO:0007669"/>
    <property type="project" value="InterPro"/>
</dbReference>
<dbReference type="AlphaFoldDB" id="A0A5N5QPH8"/>
<dbReference type="Gene3D" id="3.30.420.80">
    <property type="entry name" value="Ribosomal protein S11"/>
    <property type="match status" value="1"/>
</dbReference>
<organism evidence="4 5">
    <name type="scientific">Ceratobasidium theobromae</name>
    <dbReference type="NCBI Taxonomy" id="1582974"/>
    <lineage>
        <taxon>Eukaryota</taxon>
        <taxon>Fungi</taxon>
        <taxon>Dikarya</taxon>
        <taxon>Basidiomycota</taxon>
        <taxon>Agaricomycotina</taxon>
        <taxon>Agaricomycetes</taxon>
        <taxon>Cantharellales</taxon>
        <taxon>Ceratobasidiaceae</taxon>
        <taxon>Ceratobasidium</taxon>
    </lineage>
</organism>
<evidence type="ECO:0000256" key="3">
    <source>
        <dbReference type="ARBA" id="ARBA00023274"/>
    </source>
</evidence>
<dbReference type="PANTHER" id="PTHR11759">
    <property type="entry name" value="40S RIBOSOMAL PROTEIN S14/30S RIBOSOMAL PROTEIN S11"/>
    <property type="match status" value="1"/>
</dbReference>
<sequence length="224" mass="25098">MQHVIIPNQFSMLLARLRTFTPRLAFRGILSKPPPIILGQKTTERDDSYKPRSAKDFLDVLSMEPLPPGSTPLGSRNLEDENEILTRQLRSTLKDQTYHIYVKSTNNNTIISLTDPEGNKLKGGSASGGLVGFKGVHRSGYEAGYQCALRIFNRVAELKKTVNLQIGDLKLELHLNGIMGQGREAVYRALMSQDGELVRNLICRVTDDTRIRVGGTRPKKRRIL</sequence>
<proteinExistence type="inferred from homology"/>
<dbReference type="GO" id="GO:0005840">
    <property type="term" value="C:ribosome"/>
    <property type="evidence" value="ECO:0007669"/>
    <property type="project" value="UniProtKB-KW"/>
</dbReference>
<evidence type="ECO:0000313" key="4">
    <source>
        <dbReference type="EMBL" id="KAB5593539.1"/>
    </source>
</evidence>
<reference evidence="4 5" key="1">
    <citation type="journal article" date="2019" name="Fungal Biol. Biotechnol.">
        <title>Draft genome sequence of fastidious pathogen Ceratobasidium theobromae, which causes vascular-streak dieback in Theobroma cacao.</title>
        <authorList>
            <person name="Ali S.S."/>
            <person name="Asman A."/>
            <person name="Shao J."/>
            <person name="Firmansyah A.P."/>
            <person name="Susilo A.W."/>
            <person name="Rosmana A."/>
            <person name="McMahon P."/>
            <person name="Junaid M."/>
            <person name="Guest D."/>
            <person name="Kheng T.Y."/>
            <person name="Meinhardt L.W."/>
            <person name="Bailey B.A."/>
        </authorList>
    </citation>
    <scope>NUCLEOTIDE SEQUENCE [LARGE SCALE GENOMIC DNA]</scope>
    <source>
        <strain evidence="4 5">CT2</strain>
    </source>
</reference>
<dbReference type="GO" id="GO:0003735">
    <property type="term" value="F:structural constituent of ribosome"/>
    <property type="evidence" value="ECO:0007669"/>
    <property type="project" value="InterPro"/>
</dbReference>
<dbReference type="EMBL" id="SSOP01000035">
    <property type="protein sequence ID" value="KAB5593539.1"/>
    <property type="molecule type" value="Genomic_DNA"/>
</dbReference>